<dbReference type="Gene3D" id="3.20.20.190">
    <property type="entry name" value="Phosphatidylinositol (PI) phosphodiesterase"/>
    <property type="match status" value="1"/>
</dbReference>
<dbReference type="OMA" id="YMRELCA"/>
<feature type="compositionally biased region" description="Low complexity" evidence="5">
    <location>
        <begin position="862"/>
        <end position="883"/>
    </location>
</feature>
<evidence type="ECO:0000256" key="2">
    <source>
        <dbReference type="ARBA" id="ARBA00022692"/>
    </source>
</evidence>
<dbReference type="Proteomes" id="UP000019132">
    <property type="component" value="Unassembled WGS sequence"/>
</dbReference>
<dbReference type="GO" id="GO:0006629">
    <property type="term" value="P:lipid metabolic process"/>
    <property type="evidence" value="ECO:0007669"/>
    <property type="project" value="InterPro"/>
</dbReference>
<evidence type="ECO:0000256" key="3">
    <source>
        <dbReference type="ARBA" id="ARBA00022989"/>
    </source>
</evidence>
<dbReference type="eggNOG" id="ENOG502SJWJ">
    <property type="taxonomic scope" value="Eukaryota"/>
</dbReference>
<evidence type="ECO:0008006" key="8">
    <source>
        <dbReference type="Google" id="ProtNLM"/>
    </source>
</evidence>
<keyword evidence="3" id="KW-1133">Transmembrane helix</keyword>
<dbReference type="PANTHER" id="PTHR35518">
    <property type="entry name" value="MAINTENANCE OF TELOMOERE CAPPING"/>
    <property type="match status" value="1"/>
</dbReference>
<organism evidence="6 7">
    <name type="scientific">Globisporangium ultimum (strain ATCC 200006 / CBS 805.95 / DAOM BR144)</name>
    <name type="common">Pythium ultimum</name>
    <dbReference type="NCBI Taxonomy" id="431595"/>
    <lineage>
        <taxon>Eukaryota</taxon>
        <taxon>Sar</taxon>
        <taxon>Stramenopiles</taxon>
        <taxon>Oomycota</taxon>
        <taxon>Peronosporomycetes</taxon>
        <taxon>Pythiales</taxon>
        <taxon>Pythiaceae</taxon>
        <taxon>Globisporangium</taxon>
    </lineage>
</organism>
<dbReference type="EnsemblProtists" id="PYU1_T006442">
    <property type="protein sequence ID" value="PYU1_T006442"/>
    <property type="gene ID" value="PYU1_G006430"/>
</dbReference>
<dbReference type="AlphaFoldDB" id="K3WNA0"/>
<protein>
    <recommendedName>
        <fullName evidence="8">PLC-like phosphodiesterase</fullName>
    </recommendedName>
</protein>
<dbReference type="InParanoid" id="K3WNA0"/>
<reference evidence="7" key="2">
    <citation type="submission" date="2010-04" db="EMBL/GenBank/DDBJ databases">
        <authorList>
            <person name="Buell R."/>
            <person name="Hamilton J."/>
            <person name="Hostetler J."/>
        </authorList>
    </citation>
    <scope>NUCLEOTIDE SEQUENCE [LARGE SCALE GENOMIC DNA]</scope>
    <source>
        <strain evidence="7">DAOM:BR144</strain>
    </source>
</reference>
<keyword evidence="4" id="KW-0472">Membrane</keyword>
<dbReference type="InterPro" id="IPR017946">
    <property type="entry name" value="PLC-like_Pdiesterase_TIM-brl"/>
</dbReference>
<dbReference type="GO" id="GO:0016020">
    <property type="term" value="C:membrane"/>
    <property type="evidence" value="ECO:0007669"/>
    <property type="project" value="UniProtKB-SubCell"/>
</dbReference>
<evidence type="ECO:0000256" key="5">
    <source>
        <dbReference type="SAM" id="MobiDB-lite"/>
    </source>
</evidence>
<reference evidence="7" key="1">
    <citation type="journal article" date="2010" name="Genome Biol.">
        <title>Genome sequence of the necrotrophic plant pathogen Pythium ultimum reveals original pathogenicity mechanisms and effector repertoire.</title>
        <authorList>
            <person name="Levesque C.A."/>
            <person name="Brouwer H."/>
            <person name="Cano L."/>
            <person name="Hamilton J.P."/>
            <person name="Holt C."/>
            <person name="Huitema E."/>
            <person name="Raffaele S."/>
            <person name="Robideau G.P."/>
            <person name="Thines M."/>
            <person name="Win J."/>
            <person name="Zerillo M.M."/>
            <person name="Beakes G.W."/>
            <person name="Boore J.L."/>
            <person name="Busam D."/>
            <person name="Dumas B."/>
            <person name="Ferriera S."/>
            <person name="Fuerstenberg S.I."/>
            <person name="Gachon C.M."/>
            <person name="Gaulin E."/>
            <person name="Govers F."/>
            <person name="Grenville-Briggs L."/>
            <person name="Horner N."/>
            <person name="Hostetler J."/>
            <person name="Jiang R.H."/>
            <person name="Johnson J."/>
            <person name="Krajaejun T."/>
            <person name="Lin H."/>
            <person name="Meijer H.J."/>
            <person name="Moore B."/>
            <person name="Morris P."/>
            <person name="Phuntmart V."/>
            <person name="Puiu D."/>
            <person name="Shetty J."/>
            <person name="Stajich J.E."/>
            <person name="Tripathy S."/>
            <person name="Wawra S."/>
            <person name="van West P."/>
            <person name="Whitty B.R."/>
            <person name="Coutinho P.M."/>
            <person name="Henrissat B."/>
            <person name="Martin F."/>
            <person name="Thomas P.D."/>
            <person name="Tyler B.M."/>
            <person name="De Vries R.P."/>
            <person name="Kamoun S."/>
            <person name="Yandell M."/>
            <person name="Tisserat N."/>
            <person name="Buell C.R."/>
        </authorList>
    </citation>
    <scope>NUCLEOTIDE SEQUENCE</scope>
    <source>
        <strain evidence="7">DAOM:BR144</strain>
    </source>
</reference>
<dbReference type="VEuPathDB" id="FungiDB:PYU1_G006430"/>
<dbReference type="PANTHER" id="PTHR35518:SF2">
    <property type="entry name" value="MAINTENANCE OF TELOMERE CAPPING PROTEIN 6"/>
    <property type="match status" value="1"/>
</dbReference>
<dbReference type="HOGENOM" id="CLU_012720_0_0_1"/>
<dbReference type="SUPFAM" id="SSF51695">
    <property type="entry name" value="PLC-like phosphodiesterases"/>
    <property type="match status" value="1"/>
</dbReference>
<proteinExistence type="predicted"/>
<sequence length="911" mass="95025">MAPLCACIRAPTATRAASRQRRVSTSLLLLLLVATLVVGVSSSADVLRDATRLRRRLVAAQTTNETAACATAAASSPYAAYLTAIPETGGLRSCLANNLNSLLPALSGSTCSLTTIISLFSSTTDSDVSAFMEFFNALLAGLSTSSSGSASTTATTSASTFLSSWSTNSTKTQGFCNAMNSKIGPCVQALVPTLLSVLRSGPACCSSITEYVDVINLIVPTGKSVEQTLFDIVNGLHKTMCTTSGTSTLCGQTLINYLASATESSSLLSSIVFKAGLPLYVLPDTDTCAALDAKTIDSRVTSGTSVPYFAYSCCSAGLVSLLESVDASLAFLFGNTVPEMLNLITARQNATTATQFRSFYTEIKACSFSQTCTDPTFVLPSNAGTATVASSTAAAAKTAHPQNVACTKVEMCNADNVCSSVCSAGTAQIAPWAARAISYQRNQSYDKSICYTQLPATHNSATTLARGYGNRDQLINQVLNASNANSFMRTNNQFLSVVDQLRIGARFVEVDAHYYGGMIRSGHCSDVSISLIDDASAALVSELGTILGDTVTIEWQASLFGCLPSLSGIRAEEARPHSETIAEVADWITANPTELVIIYTEIGSELTAFSKIDALLQLYQSSFGDLIFTPADLTTAGGSWDAFTLSELIGKGKRVILVATPTANTLMFGMRSLCDGWSDSPGSVEYNSGRIVRAFSSALHYATLSEAALSGGSDDASRAVTTSTIPTLVNAGVNFIAPDGLDGQTMEAMVWSWASREPSIGDVAVQISATDGRWYGVPASTTIPNVACVSSSDRTSWRLVSQGSSCPSGFATGHPQLAIENAALVAVLKATGSDTVAQLNVDISAFPVITEADEQAFQNALASSSNSTSNPGTSGSSTPAPTTERASAANSCVNGSLWLSALLASWMMLVA</sequence>
<evidence type="ECO:0000313" key="7">
    <source>
        <dbReference type="Proteomes" id="UP000019132"/>
    </source>
</evidence>
<keyword evidence="7" id="KW-1185">Reference proteome</keyword>
<name>K3WNA0_GLOUD</name>
<dbReference type="InterPro" id="IPR051008">
    <property type="entry name" value="Telomere_Capping_Maintenance"/>
</dbReference>
<reference evidence="6" key="3">
    <citation type="submission" date="2015-02" db="UniProtKB">
        <authorList>
            <consortium name="EnsemblProtists"/>
        </authorList>
    </citation>
    <scope>IDENTIFICATION</scope>
    <source>
        <strain evidence="6">DAOM BR144</strain>
    </source>
</reference>
<feature type="region of interest" description="Disordered" evidence="5">
    <location>
        <begin position="860"/>
        <end position="886"/>
    </location>
</feature>
<comment type="subcellular location">
    <subcellularLocation>
        <location evidence="1">Membrane</location>
    </subcellularLocation>
</comment>
<accession>K3WNA0</accession>
<evidence type="ECO:0000313" key="6">
    <source>
        <dbReference type="EnsemblProtists" id="PYU1_T006442"/>
    </source>
</evidence>
<dbReference type="GO" id="GO:0008081">
    <property type="term" value="F:phosphoric diester hydrolase activity"/>
    <property type="evidence" value="ECO:0007669"/>
    <property type="project" value="InterPro"/>
</dbReference>
<evidence type="ECO:0000256" key="4">
    <source>
        <dbReference type="ARBA" id="ARBA00023136"/>
    </source>
</evidence>
<evidence type="ECO:0000256" key="1">
    <source>
        <dbReference type="ARBA" id="ARBA00004370"/>
    </source>
</evidence>
<keyword evidence="2" id="KW-0812">Transmembrane</keyword>
<dbReference type="EMBL" id="GL376604">
    <property type="status" value="NOT_ANNOTATED_CDS"/>
    <property type="molecule type" value="Genomic_DNA"/>
</dbReference>